<dbReference type="PROSITE" id="PS50005">
    <property type="entry name" value="TPR"/>
    <property type="match status" value="2"/>
</dbReference>
<name>A0A9P0HDC2_NEZVI</name>
<dbReference type="AlphaFoldDB" id="A0A9P0HDC2"/>
<dbReference type="FunFam" id="1.25.40.1040:FF:000003">
    <property type="entry name" value="N-terminal acetyltransferase A, auxiliary subunit"/>
    <property type="match status" value="1"/>
</dbReference>
<feature type="compositionally biased region" description="Low complexity" evidence="4">
    <location>
        <begin position="579"/>
        <end position="591"/>
    </location>
</feature>
<dbReference type="Pfam" id="PF12569">
    <property type="entry name" value="NatA_aux_su"/>
    <property type="match status" value="1"/>
</dbReference>
<dbReference type="InterPro" id="IPR021183">
    <property type="entry name" value="NatA_aux_su"/>
</dbReference>
<evidence type="ECO:0000256" key="2">
    <source>
        <dbReference type="ARBA" id="ARBA00022803"/>
    </source>
</evidence>
<dbReference type="PANTHER" id="PTHR22767">
    <property type="entry name" value="N-TERMINAL ACETYLTRANSFERASE-RELATED"/>
    <property type="match status" value="1"/>
</dbReference>
<evidence type="ECO:0000256" key="4">
    <source>
        <dbReference type="SAM" id="MobiDB-lite"/>
    </source>
</evidence>
<keyword evidence="1" id="KW-0677">Repeat</keyword>
<evidence type="ECO:0000313" key="5">
    <source>
        <dbReference type="EMBL" id="CAH1399784.1"/>
    </source>
</evidence>
<dbReference type="GO" id="GO:0031415">
    <property type="term" value="C:NatA complex"/>
    <property type="evidence" value="ECO:0007669"/>
    <property type="project" value="TreeGrafter"/>
</dbReference>
<gene>
    <name evidence="5" type="ORF">NEZAVI_LOCUS9163</name>
</gene>
<dbReference type="InterPro" id="IPR019734">
    <property type="entry name" value="TPR_rpt"/>
</dbReference>
<dbReference type="PIRSF" id="PIRSF000422">
    <property type="entry name" value="N-terminal-AcTrfase-A_aux_su"/>
    <property type="match status" value="1"/>
</dbReference>
<evidence type="ECO:0000313" key="6">
    <source>
        <dbReference type="Proteomes" id="UP001152798"/>
    </source>
</evidence>
<accession>A0A9P0HDC2</accession>
<dbReference type="Proteomes" id="UP001152798">
    <property type="component" value="Chromosome 4"/>
</dbReference>
<keyword evidence="6" id="KW-1185">Reference proteome</keyword>
<dbReference type="EMBL" id="OV725080">
    <property type="protein sequence ID" value="CAH1399784.1"/>
    <property type="molecule type" value="Genomic_DNA"/>
</dbReference>
<dbReference type="SUPFAM" id="SSF48452">
    <property type="entry name" value="TPR-like"/>
    <property type="match status" value="3"/>
</dbReference>
<dbReference type="Gene3D" id="1.25.40.1010">
    <property type="match status" value="1"/>
</dbReference>
<sequence length="847" mass="99522">MPVSTNLPLKENSLFKRAMKCYENKQYKNGIKFINQILVNPKYAEHGETLAVKGLLLYCLGKRDDAYDYVKKGLKMELKSYLCWHTYGILHRSDKNYEEAIKCFRNALRWESGNAQILQDLSVLQVQIRDLEGYLDTRAKLFQVAPTQRAAWAGYAVAHHLNRDFETCLKILLTLRKNLNSCYSSYSSNEYSELLLYENLVIEESGDLTGALKHLSEHQDYIRDRVAVFENFSRLHLELKNYKDAETYINQLLARNPERITYYFWLFEALELETDEGKFETLNNLLKTLPRARLPRRMILDYIHGDQFSVEVGIYLQREFRRGVPPLFVDIRPLYKDNKKAKIIETLVIDYKQCLIDNGCLVKEIQQLESPTTLLWIYYFLAQHYCYFKNYDEALSYIDLAICHTPTLPDLYMTKGKIYKKAGNHELASDWLMEARELDSSDRFINSKCAYYHFKANRIKIAEEVTSFFTVDCVNVTESLSEMQCIWYLLEFALAYERLGMYGDALKKCHEIDRHFVQFYQDQFDFHSYCLRGMTLRPYIYLLRFEEDVKDHEFYKKTAQCAIRIYLRLHDAPKKIDTSESTNETNSLTSSELRKLKNKERKAKKRAELAKICDEKYETKSKSKVEDICDAYNEYFNADFFQNTPTPLEEALRFLLPLKAFSPHDITTHLAAFEIYYRKGKSLLMLQAIKRGYSIDPDHPLFHEMIVRFTLLVHKAKSEGILKFPLSEVVDRQMEPIWKGRTPKEINDDFLKRHQFSLPGLVQAARCLYLIDNSKQSEAYELCTSLDDSIQDVNVEECSRVANYMKYGLLGHIKKEEIDSYLKKCHEKFPLASVFMPPEESQTNIFN</sequence>
<dbReference type="SMART" id="SM00028">
    <property type="entry name" value="TPR"/>
    <property type="match status" value="6"/>
</dbReference>
<evidence type="ECO:0000256" key="1">
    <source>
        <dbReference type="ARBA" id="ARBA00022737"/>
    </source>
</evidence>
<feature type="repeat" description="TPR" evidence="3">
    <location>
        <begin position="81"/>
        <end position="114"/>
    </location>
</feature>
<proteinExistence type="predicted"/>
<feature type="repeat" description="TPR" evidence="3">
    <location>
        <begin position="409"/>
        <end position="442"/>
    </location>
</feature>
<dbReference type="OrthoDB" id="10263032at2759"/>
<dbReference type="Gene3D" id="1.25.40.1040">
    <property type="match status" value="1"/>
</dbReference>
<keyword evidence="2 3" id="KW-0802">TPR repeat</keyword>
<feature type="region of interest" description="Disordered" evidence="4">
    <location>
        <begin position="577"/>
        <end position="599"/>
    </location>
</feature>
<dbReference type="PANTHER" id="PTHR22767:SF2">
    <property type="entry name" value="N(ALPHA)-ACETYLTRANSFERASE 15_16, ISOFORM A"/>
    <property type="match status" value="1"/>
</dbReference>
<protein>
    <submittedName>
        <fullName evidence="5">Uncharacterized protein</fullName>
    </submittedName>
</protein>
<dbReference type="Pfam" id="PF13181">
    <property type="entry name" value="TPR_8"/>
    <property type="match status" value="1"/>
</dbReference>
<dbReference type="InterPro" id="IPR011990">
    <property type="entry name" value="TPR-like_helical_dom_sf"/>
</dbReference>
<evidence type="ECO:0000256" key="3">
    <source>
        <dbReference type="PROSITE-ProRule" id="PRU00339"/>
    </source>
</evidence>
<organism evidence="5 6">
    <name type="scientific">Nezara viridula</name>
    <name type="common">Southern green stink bug</name>
    <name type="synonym">Cimex viridulus</name>
    <dbReference type="NCBI Taxonomy" id="85310"/>
    <lineage>
        <taxon>Eukaryota</taxon>
        <taxon>Metazoa</taxon>
        <taxon>Ecdysozoa</taxon>
        <taxon>Arthropoda</taxon>
        <taxon>Hexapoda</taxon>
        <taxon>Insecta</taxon>
        <taxon>Pterygota</taxon>
        <taxon>Neoptera</taxon>
        <taxon>Paraneoptera</taxon>
        <taxon>Hemiptera</taxon>
        <taxon>Heteroptera</taxon>
        <taxon>Panheteroptera</taxon>
        <taxon>Pentatomomorpha</taxon>
        <taxon>Pentatomoidea</taxon>
        <taxon>Pentatomidae</taxon>
        <taxon>Pentatominae</taxon>
        <taxon>Nezara</taxon>
    </lineage>
</organism>
<reference evidence="5" key="1">
    <citation type="submission" date="2022-01" db="EMBL/GenBank/DDBJ databases">
        <authorList>
            <person name="King R."/>
        </authorList>
    </citation>
    <scope>NUCLEOTIDE SEQUENCE</scope>
</reference>